<evidence type="ECO:0008006" key="4">
    <source>
        <dbReference type="Google" id="ProtNLM"/>
    </source>
</evidence>
<reference evidence="2 3" key="1">
    <citation type="submission" date="2019-11" db="EMBL/GenBank/DDBJ databases">
        <authorList>
            <person name="He Y."/>
        </authorList>
    </citation>
    <scope>NUCLEOTIDE SEQUENCE [LARGE SCALE GENOMIC DNA]</scope>
    <source>
        <strain evidence="2 3">SCSIO 58843</strain>
    </source>
</reference>
<feature type="region of interest" description="Disordered" evidence="1">
    <location>
        <begin position="23"/>
        <end position="69"/>
    </location>
</feature>
<name>A0A5Q2RM16_9ACTN</name>
<dbReference type="EMBL" id="CP045851">
    <property type="protein sequence ID" value="QGG96883.1"/>
    <property type="molecule type" value="Genomic_DNA"/>
</dbReference>
<evidence type="ECO:0000313" key="3">
    <source>
        <dbReference type="Proteomes" id="UP000334019"/>
    </source>
</evidence>
<dbReference type="RefSeq" id="WP_153760985.1">
    <property type="nucleotide sequence ID" value="NZ_CP045851.1"/>
</dbReference>
<feature type="compositionally biased region" description="Acidic residues" evidence="1">
    <location>
        <begin position="39"/>
        <end position="55"/>
    </location>
</feature>
<sequence length="238" mass="25184">MNWRAIPVALLLVAGAAACGDDDGGEEGGLSDLTTTSVEETEETTTTTEADEEETTTTTEASDTEAPDGWTTVEQSEFTIALPPTWQEASDLIDDPEFGAQMQEIIGSEAQLEQMLAQLDLMAVDTESVASGFATNLNVIVNPASPADTIETLEQQVAPALSSSMGAEVTTTEAIELGGQEALRVEYDYPQPDGTLLKGLQFYVLGETLSGVITFTSSEDLVDLDAWTEVAETFTLAG</sequence>
<dbReference type="Proteomes" id="UP000334019">
    <property type="component" value="Chromosome"/>
</dbReference>
<dbReference type="Gene3D" id="3.40.1000.10">
    <property type="entry name" value="Mog1/PsbP, alpha/beta/alpha sandwich"/>
    <property type="match status" value="1"/>
</dbReference>
<keyword evidence="3" id="KW-1185">Reference proteome</keyword>
<dbReference type="PROSITE" id="PS51257">
    <property type="entry name" value="PROKAR_LIPOPROTEIN"/>
    <property type="match status" value="1"/>
</dbReference>
<protein>
    <recommendedName>
        <fullName evidence="4">DUF1795 domain-containing protein</fullName>
    </recommendedName>
</protein>
<proteinExistence type="predicted"/>
<gene>
    <name evidence="2" type="ORF">GH723_18245</name>
</gene>
<dbReference type="AlphaFoldDB" id="A0A5Q2RM16"/>
<dbReference type="KEGG" id="atq:GH723_18245"/>
<accession>A0A5Q2RM16</accession>
<evidence type="ECO:0000313" key="2">
    <source>
        <dbReference type="EMBL" id="QGG96883.1"/>
    </source>
</evidence>
<evidence type="ECO:0000256" key="1">
    <source>
        <dbReference type="SAM" id="MobiDB-lite"/>
    </source>
</evidence>
<organism evidence="2 3">
    <name type="scientific">Actinomarinicola tropica</name>
    <dbReference type="NCBI Taxonomy" id="2789776"/>
    <lineage>
        <taxon>Bacteria</taxon>
        <taxon>Bacillati</taxon>
        <taxon>Actinomycetota</taxon>
        <taxon>Acidimicrobiia</taxon>
        <taxon>Acidimicrobiales</taxon>
        <taxon>Iamiaceae</taxon>
        <taxon>Actinomarinicola</taxon>
    </lineage>
</organism>